<dbReference type="RefSeq" id="WP_217647879.1">
    <property type="nucleotide sequence ID" value="NZ_FOVF01000022.1"/>
</dbReference>
<sequence length="102" mass="11307">MISKSFAEDAFAERIRECMLELLIERGPGRTICVSEAAQTLALRIGFHWHDLMRPVRTVAASLGDAGVIEALQHERVVDIRVARGPVRLRLRAMAGQRSAQG</sequence>
<organism evidence="1 2">
    <name type="scientific">Dokdonella immobilis</name>
    <dbReference type="NCBI Taxonomy" id="578942"/>
    <lineage>
        <taxon>Bacteria</taxon>
        <taxon>Pseudomonadati</taxon>
        <taxon>Pseudomonadota</taxon>
        <taxon>Gammaproteobacteria</taxon>
        <taxon>Lysobacterales</taxon>
        <taxon>Rhodanobacteraceae</taxon>
        <taxon>Dokdonella</taxon>
    </lineage>
</organism>
<evidence type="ECO:0008006" key="3">
    <source>
        <dbReference type="Google" id="ProtNLM"/>
    </source>
</evidence>
<dbReference type="InterPro" id="IPR021660">
    <property type="entry name" value="DUF3253"/>
</dbReference>
<dbReference type="EMBL" id="FOVF01000022">
    <property type="protein sequence ID" value="SFN45193.1"/>
    <property type="molecule type" value="Genomic_DNA"/>
</dbReference>
<dbReference type="Gene3D" id="1.10.10.10">
    <property type="entry name" value="Winged helix-like DNA-binding domain superfamily/Winged helix DNA-binding domain"/>
    <property type="match status" value="1"/>
</dbReference>
<evidence type="ECO:0000313" key="1">
    <source>
        <dbReference type="EMBL" id="SFN45193.1"/>
    </source>
</evidence>
<keyword evidence="2" id="KW-1185">Reference proteome</keyword>
<dbReference type="SUPFAM" id="SSF46785">
    <property type="entry name" value="Winged helix' DNA-binding domain"/>
    <property type="match status" value="1"/>
</dbReference>
<dbReference type="Pfam" id="PF11625">
    <property type="entry name" value="DUF3253"/>
    <property type="match status" value="1"/>
</dbReference>
<proteinExistence type="predicted"/>
<name>A0A1I4Z568_9GAMM</name>
<dbReference type="STRING" id="578942.SAMN05216289_12253"/>
<accession>A0A1I4Z568</accession>
<protein>
    <recommendedName>
        <fullName evidence="3">DUF3253 domain-containing protein</fullName>
    </recommendedName>
</protein>
<evidence type="ECO:0000313" key="2">
    <source>
        <dbReference type="Proteomes" id="UP000198575"/>
    </source>
</evidence>
<dbReference type="Proteomes" id="UP000198575">
    <property type="component" value="Unassembled WGS sequence"/>
</dbReference>
<dbReference type="InterPro" id="IPR036388">
    <property type="entry name" value="WH-like_DNA-bd_sf"/>
</dbReference>
<dbReference type="AlphaFoldDB" id="A0A1I4Z568"/>
<dbReference type="InterPro" id="IPR036390">
    <property type="entry name" value="WH_DNA-bd_sf"/>
</dbReference>
<gene>
    <name evidence="1" type="ORF">SAMN05216289_12253</name>
</gene>
<reference evidence="1 2" key="1">
    <citation type="submission" date="2016-10" db="EMBL/GenBank/DDBJ databases">
        <authorList>
            <person name="de Groot N.N."/>
        </authorList>
    </citation>
    <scope>NUCLEOTIDE SEQUENCE [LARGE SCALE GENOMIC DNA]</scope>
    <source>
        <strain evidence="1 2">CGMCC 1.7659</strain>
    </source>
</reference>